<comment type="caution">
    <text evidence="9">Lacks conserved residue(s) required for the propagation of feature annotation.</text>
</comment>
<gene>
    <name evidence="9" type="primary">lspA</name>
    <name evidence="12" type="ORF">C426_0483</name>
</gene>
<dbReference type="PATRIC" id="fig|1231377.3.peg.485"/>
<comment type="pathway">
    <text evidence="9">Protein modification; lipoprotein biosynthesis (signal peptide cleavage).</text>
</comment>
<dbReference type="GO" id="GO:0005886">
    <property type="term" value="C:plasma membrane"/>
    <property type="evidence" value="ECO:0007669"/>
    <property type="project" value="UniProtKB-SubCell"/>
</dbReference>
<dbReference type="EC" id="3.4.23.36" evidence="9"/>
<comment type="subcellular location">
    <subcellularLocation>
        <location evidence="9">Cell membrane</location>
        <topology evidence="9">Multi-pass membrane protein</topology>
    </subcellularLocation>
</comment>
<keyword evidence="6 9" id="KW-0378">Hydrolase</keyword>
<dbReference type="PRINTS" id="PR00781">
    <property type="entry name" value="LIPOSIGPTASE"/>
</dbReference>
<dbReference type="AlphaFoldDB" id="K2PLJ6"/>
<dbReference type="NCBIfam" id="TIGR00077">
    <property type="entry name" value="lspA"/>
    <property type="match status" value="1"/>
</dbReference>
<comment type="function">
    <text evidence="9 10">This protein specifically catalyzes the removal of signal peptides from prolipoproteins.</text>
</comment>
<dbReference type="PROSITE" id="PS00855">
    <property type="entry name" value="SPASE_II"/>
    <property type="match status" value="1"/>
</dbReference>
<evidence type="ECO:0000256" key="11">
    <source>
        <dbReference type="RuleBase" id="RU004181"/>
    </source>
</evidence>
<protein>
    <recommendedName>
        <fullName evidence="9">Lipoprotein signal peptidase</fullName>
        <ecNumber evidence="9">3.4.23.36</ecNumber>
    </recommendedName>
    <alternativeName>
        <fullName evidence="9">Prolipoprotein signal peptidase</fullName>
    </alternativeName>
    <alternativeName>
        <fullName evidence="9">Signal peptidase II</fullName>
        <shortName evidence="9">SPase II</shortName>
    </alternativeName>
</protein>
<keyword evidence="4 9" id="KW-0812">Transmembrane</keyword>
<reference evidence="12 13" key="1">
    <citation type="journal article" date="2012" name="J. Bacteriol.">
        <title>Genome Sequence of the Bacteriocin-Producing Strain Lactococcus garvieae DCC43.</title>
        <authorList>
            <person name="Gabrielsen C."/>
            <person name="Brede D.A."/>
            <person name="Hernandez P.E."/>
            <person name="Nes I.F."/>
            <person name="Diep D.B."/>
        </authorList>
    </citation>
    <scope>NUCLEOTIDE SEQUENCE [LARGE SCALE GENOMIC DNA]</scope>
    <source>
        <strain evidence="12 13">DCC43</strain>
    </source>
</reference>
<dbReference type="GO" id="GO:0004190">
    <property type="term" value="F:aspartic-type endopeptidase activity"/>
    <property type="evidence" value="ECO:0007669"/>
    <property type="project" value="UniProtKB-UniRule"/>
</dbReference>
<dbReference type="GO" id="GO:0006508">
    <property type="term" value="P:proteolysis"/>
    <property type="evidence" value="ECO:0007669"/>
    <property type="project" value="UniProtKB-KW"/>
</dbReference>
<feature type="transmembrane region" description="Helical" evidence="9">
    <location>
        <begin position="93"/>
        <end position="111"/>
    </location>
</feature>
<evidence type="ECO:0000256" key="9">
    <source>
        <dbReference type="HAMAP-Rule" id="MF_00161"/>
    </source>
</evidence>
<evidence type="ECO:0000256" key="2">
    <source>
        <dbReference type="ARBA" id="ARBA00022475"/>
    </source>
</evidence>
<evidence type="ECO:0000256" key="4">
    <source>
        <dbReference type="ARBA" id="ARBA00022692"/>
    </source>
</evidence>
<keyword evidence="5 9" id="KW-0064">Aspartyl protease</keyword>
<evidence type="ECO:0000256" key="7">
    <source>
        <dbReference type="ARBA" id="ARBA00022989"/>
    </source>
</evidence>
<dbReference type="UniPathway" id="UPA00665"/>
<dbReference type="eggNOG" id="COG0597">
    <property type="taxonomic scope" value="Bacteria"/>
</dbReference>
<keyword evidence="8 9" id="KW-0472">Membrane</keyword>
<dbReference type="Proteomes" id="UP000006787">
    <property type="component" value="Unassembled WGS sequence"/>
</dbReference>
<keyword evidence="7 9" id="KW-1133">Transmembrane helix</keyword>
<dbReference type="InterPro" id="IPR001872">
    <property type="entry name" value="Peptidase_A8"/>
</dbReference>
<evidence type="ECO:0000256" key="8">
    <source>
        <dbReference type="ARBA" id="ARBA00023136"/>
    </source>
</evidence>
<feature type="active site" evidence="9">
    <location>
        <position position="161"/>
    </location>
</feature>
<evidence type="ECO:0000313" key="12">
    <source>
        <dbReference type="EMBL" id="EKF52210.1"/>
    </source>
</evidence>
<dbReference type="EMBL" id="AMQS01000004">
    <property type="protein sequence ID" value="EKF52210.1"/>
    <property type="molecule type" value="Genomic_DNA"/>
</dbReference>
<accession>K2PLJ6</accession>
<keyword evidence="12" id="KW-0449">Lipoprotein</keyword>
<keyword evidence="2 9" id="KW-1003">Cell membrane</keyword>
<comment type="similarity">
    <text evidence="1 9 11">Belongs to the peptidase A8 family.</text>
</comment>
<dbReference type="PANTHER" id="PTHR33695:SF1">
    <property type="entry name" value="LIPOPROTEIN SIGNAL PEPTIDASE"/>
    <property type="match status" value="1"/>
</dbReference>
<comment type="catalytic activity">
    <reaction evidence="9 10">
        <text>Release of signal peptides from bacterial membrane prolipoproteins. Hydrolyzes -Xaa-Yaa-Zaa-|-(S,diacylglyceryl)Cys-, in which Xaa is hydrophobic (preferably Leu), and Yaa (Ala or Ser) and Zaa (Gly or Ala) have small, neutral side chains.</text>
        <dbReference type="EC" id="3.4.23.36"/>
    </reaction>
</comment>
<proteinExistence type="inferred from homology"/>
<dbReference type="HAMAP" id="MF_00161">
    <property type="entry name" value="LspA"/>
    <property type="match status" value="1"/>
</dbReference>
<evidence type="ECO:0000256" key="1">
    <source>
        <dbReference type="ARBA" id="ARBA00006139"/>
    </source>
</evidence>
<evidence type="ECO:0000256" key="10">
    <source>
        <dbReference type="RuleBase" id="RU000594"/>
    </source>
</evidence>
<comment type="caution">
    <text evidence="12">The sequence shown here is derived from an EMBL/GenBank/DDBJ whole genome shotgun (WGS) entry which is preliminary data.</text>
</comment>
<name>K2PLJ6_9LACT</name>
<dbReference type="PANTHER" id="PTHR33695">
    <property type="entry name" value="LIPOPROTEIN SIGNAL PEPTIDASE"/>
    <property type="match status" value="1"/>
</dbReference>
<keyword evidence="3 9" id="KW-0645">Protease</keyword>
<feature type="active site" evidence="9">
    <location>
        <position position="145"/>
    </location>
</feature>
<sequence>MERGTLSFRDSLLSKKQRSINGRNNISVIIKSMKKIISLCLILLGILADQMLKAWTVSNIQLGGEKEFIPGLLSLTYLRNEGAAWSMLEGKQWFFLILTPIVIIAAVYFLYKKIDQNWYFAALTLIISGALGNFIDRVRQSFVVDMFQTDFINFPIFNIADILLSVGFVVLFIAIILDKEVE</sequence>
<feature type="transmembrane region" description="Helical" evidence="9">
    <location>
        <begin position="118"/>
        <end position="135"/>
    </location>
</feature>
<evidence type="ECO:0000256" key="6">
    <source>
        <dbReference type="ARBA" id="ARBA00022801"/>
    </source>
</evidence>
<feature type="transmembrane region" description="Helical" evidence="9">
    <location>
        <begin position="155"/>
        <end position="177"/>
    </location>
</feature>
<evidence type="ECO:0000256" key="5">
    <source>
        <dbReference type="ARBA" id="ARBA00022750"/>
    </source>
</evidence>
<evidence type="ECO:0000256" key="3">
    <source>
        <dbReference type="ARBA" id="ARBA00022670"/>
    </source>
</evidence>
<dbReference type="Pfam" id="PF01252">
    <property type="entry name" value="Peptidase_A8"/>
    <property type="match status" value="1"/>
</dbReference>
<evidence type="ECO:0000313" key="13">
    <source>
        <dbReference type="Proteomes" id="UP000006787"/>
    </source>
</evidence>
<organism evidence="12 13">
    <name type="scientific">Lactococcus garvieae DCC43</name>
    <dbReference type="NCBI Taxonomy" id="1231377"/>
    <lineage>
        <taxon>Bacteria</taxon>
        <taxon>Bacillati</taxon>
        <taxon>Bacillota</taxon>
        <taxon>Bacilli</taxon>
        <taxon>Lactobacillales</taxon>
        <taxon>Streptococcaceae</taxon>
        <taxon>Lactococcus</taxon>
    </lineage>
</organism>